<evidence type="ECO:0000256" key="2">
    <source>
        <dbReference type="ARBA" id="ARBA00022840"/>
    </source>
</evidence>
<dbReference type="InterPro" id="IPR050625">
    <property type="entry name" value="ParA/MinD_ATPase"/>
</dbReference>
<dbReference type="RefSeq" id="WP_207560773.1">
    <property type="nucleotide sequence ID" value="NZ_CP046072.1"/>
</dbReference>
<dbReference type="GO" id="GO:0009898">
    <property type="term" value="C:cytoplasmic side of plasma membrane"/>
    <property type="evidence" value="ECO:0007669"/>
    <property type="project" value="TreeGrafter"/>
</dbReference>
<keyword evidence="2" id="KW-0067">ATP-binding</keyword>
<dbReference type="Gene3D" id="3.40.50.300">
    <property type="entry name" value="P-loop containing nucleotide triphosphate hydrolases"/>
    <property type="match status" value="1"/>
</dbReference>
<dbReference type="Pfam" id="PF13614">
    <property type="entry name" value="AAA_31"/>
    <property type="match status" value="1"/>
</dbReference>
<dbReference type="AlphaFoldDB" id="A0A975B0N0"/>
<dbReference type="PANTHER" id="PTHR43384">
    <property type="entry name" value="SEPTUM SITE-DETERMINING PROTEIN MIND HOMOLOG, CHLOROPLASTIC-RELATED"/>
    <property type="match status" value="1"/>
</dbReference>
<keyword evidence="5" id="KW-1185">Reference proteome</keyword>
<dbReference type="GO" id="GO:0005524">
    <property type="term" value="F:ATP binding"/>
    <property type="evidence" value="ECO:0007669"/>
    <property type="project" value="UniProtKB-KW"/>
</dbReference>
<reference evidence="4" key="2">
    <citation type="submission" date="2021-04" db="EMBL/GenBank/DDBJ databases">
        <title>Isolation and characterization of a novel species of the genus Sulfurimonas.</title>
        <authorList>
            <person name="Fukui M."/>
        </authorList>
    </citation>
    <scope>NUCLEOTIDE SEQUENCE</scope>
    <source>
        <strain evidence="4">H1576</strain>
    </source>
</reference>
<dbReference type="SUPFAM" id="SSF52540">
    <property type="entry name" value="P-loop containing nucleoside triphosphate hydrolases"/>
    <property type="match status" value="1"/>
</dbReference>
<dbReference type="InterPro" id="IPR027417">
    <property type="entry name" value="P-loop_NTPase"/>
</dbReference>
<organism evidence="4 5">
    <name type="scientific">Sulfurimonas aquatica</name>
    <dbReference type="NCBI Taxonomy" id="2672570"/>
    <lineage>
        <taxon>Bacteria</taxon>
        <taxon>Pseudomonadati</taxon>
        <taxon>Campylobacterota</taxon>
        <taxon>Epsilonproteobacteria</taxon>
        <taxon>Campylobacterales</taxon>
        <taxon>Sulfurimonadaceae</taxon>
        <taxon>Sulfurimonas</taxon>
    </lineage>
</organism>
<evidence type="ECO:0000313" key="4">
    <source>
        <dbReference type="EMBL" id="QSZ41955.1"/>
    </source>
</evidence>
<accession>A0A975B0N0</accession>
<protein>
    <submittedName>
        <fullName evidence="4">AAA family ATPase</fullName>
    </submittedName>
</protein>
<evidence type="ECO:0000256" key="1">
    <source>
        <dbReference type="ARBA" id="ARBA00022741"/>
    </source>
</evidence>
<dbReference type="PANTHER" id="PTHR43384:SF6">
    <property type="entry name" value="SEPTUM SITE-DETERMINING PROTEIN MIND HOMOLOG, CHLOROPLASTIC"/>
    <property type="match status" value="1"/>
</dbReference>
<reference evidence="4" key="1">
    <citation type="submission" date="2019-11" db="EMBL/GenBank/DDBJ databases">
        <authorList>
            <person name="Kojima H."/>
        </authorList>
    </citation>
    <scope>NUCLEOTIDE SEQUENCE</scope>
    <source>
        <strain evidence="4">H1576</strain>
    </source>
</reference>
<dbReference type="GO" id="GO:0016887">
    <property type="term" value="F:ATP hydrolysis activity"/>
    <property type="evidence" value="ECO:0007669"/>
    <property type="project" value="TreeGrafter"/>
</dbReference>
<gene>
    <name evidence="4" type="ORF">GJV85_07485</name>
</gene>
<proteinExistence type="predicted"/>
<name>A0A975B0N0_9BACT</name>
<keyword evidence="1" id="KW-0547">Nucleotide-binding</keyword>
<feature type="domain" description="AAA" evidence="3">
    <location>
        <begin position="130"/>
        <end position="289"/>
    </location>
</feature>
<evidence type="ECO:0000313" key="5">
    <source>
        <dbReference type="Proteomes" id="UP000671852"/>
    </source>
</evidence>
<evidence type="ECO:0000259" key="3">
    <source>
        <dbReference type="Pfam" id="PF13614"/>
    </source>
</evidence>
<dbReference type="GO" id="GO:0051782">
    <property type="term" value="P:negative regulation of cell division"/>
    <property type="evidence" value="ECO:0007669"/>
    <property type="project" value="TreeGrafter"/>
</dbReference>
<dbReference type="GO" id="GO:0005829">
    <property type="term" value="C:cytosol"/>
    <property type="evidence" value="ECO:0007669"/>
    <property type="project" value="TreeGrafter"/>
</dbReference>
<dbReference type="Proteomes" id="UP000671852">
    <property type="component" value="Chromosome"/>
</dbReference>
<dbReference type="InterPro" id="IPR025669">
    <property type="entry name" value="AAA_dom"/>
</dbReference>
<sequence length="400" mass="46306">MIIAYVSNRDQECYTELKDEFEAVHSLNSIDDFINFYARSKNRDIVLIYRVEQLSDIEQLADLHFSNNIYMIVVGKDDIEYSLLAGKIGVDAYLNEEQSNPNSVKELIFKSQSIIKKRRGKSNISVFTGISGGVGTTTITMNIAKNIAENYPDKNVLFLDFAYTKSVSNLFFEHVQPNKTIIDIAMLQNLEMEDLFDNGLERYSNNFYFVPGIQKHTDREDLEKPENIQRFLNFINFIKDKFDFILIDVGMFEDVELEIDIQELADSIYVVTEFSIPSMSILKTYIDIIDKSGWYSKTHIIANRSDSFGTVTEEEAKKILSKGLKHQFEVHYSLPNDAMHLRECWNEAKLVHDVYPTSPFMLGIEDMITKFFIHDSALHVNNIHKITKSNSIMEKIKKWL</sequence>
<dbReference type="KEGG" id="saqt:GJV85_07485"/>
<dbReference type="EMBL" id="CP046072">
    <property type="protein sequence ID" value="QSZ41955.1"/>
    <property type="molecule type" value="Genomic_DNA"/>
</dbReference>